<dbReference type="InterPro" id="IPR002933">
    <property type="entry name" value="Peptidase_M20"/>
</dbReference>
<dbReference type="Proteomes" id="UP000824259">
    <property type="component" value="Unassembled WGS sequence"/>
</dbReference>
<evidence type="ECO:0000256" key="1">
    <source>
        <dbReference type="ARBA" id="ARBA00022670"/>
    </source>
</evidence>
<dbReference type="AlphaFoldDB" id="A0A9D2IEG7"/>
<dbReference type="NCBIfam" id="NF006053">
    <property type="entry name" value="PRK08201.1"/>
    <property type="match status" value="1"/>
</dbReference>
<evidence type="ECO:0000256" key="3">
    <source>
        <dbReference type="ARBA" id="ARBA00022801"/>
    </source>
</evidence>
<reference evidence="5" key="2">
    <citation type="submission" date="2021-04" db="EMBL/GenBank/DDBJ databases">
        <authorList>
            <person name="Gilroy R."/>
        </authorList>
    </citation>
    <scope>NUCLEOTIDE SEQUENCE</scope>
    <source>
        <strain evidence="5">CHK169-11906</strain>
    </source>
</reference>
<gene>
    <name evidence="5" type="ORF">H9779_03285</name>
</gene>
<dbReference type="Gene3D" id="3.30.70.360">
    <property type="match status" value="1"/>
</dbReference>
<dbReference type="GO" id="GO:0046872">
    <property type="term" value="F:metal ion binding"/>
    <property type="evidence" value="ECO:0007669"/>
    <property type="project" value="UniProtKB-KW"/>
</dbReference>
<protein>
    <submittedName>
        <fullName evidence="5">Dipeptidase</fullName>
        <ecNumber evidence="5">3.4.13.-</ecNumber>
    </submittedName>
</protein>
<sequence length="456" mass="50553">MDKVKVQNYIEQNKERFLSELFDLLRIPSISAQTEYKPQMVKCAEWLAASLVKAGADRADVLPTEGNPVVFAEKIIDPAAKTVLVYGHYDVMPVDPIDEWRTPPFEPEVKDGRIYGRGADDDKGQLFMHAKAFESMCATDNLPCNVKFLLEGEEEIGSPSLYKFCEDNKELLKADIILVSDTSMISMQTPSITTGLRGLTYMQVEVTGPNKDLHSGLFGGAVANPANVLTRLVASLVDENGHVTIPGFYDDVLELTKEEREAFNKAPFNLDNYKEALDIDDVEGEAGFTTMERTGIRPSLDVNGIWGGYTEEGTKTIIPSKASAKISMRLVPNQNFEKIAELFEKHFRAIAPKSVKIDVKFLHGGMPYVAPTSMPAYQAAEQAIEETFGKKPLPFYSGGSIPIISGFERILGIKSLLIGFGLAEDAIHSPNESYGLNQFYKGIETIPLFYKYFAEK</sequence>
<dbReference type="Pfam" id="PF01546">
    <property type="entry name" value="Peptidase_M20"/>
    <property type="match status" value="1"/>
</dbReference>
<dbReference type="PANTHER" id="PTHR43270">
    <property type="entry name" value="BETA-ALA-HIS DIPEPTIDASE"/>
    <property type="match status" value="1"/>
</dbReference>
<dbReference type="InterPro" id="IPR051458">
    <property type="entry name" value="Cyt/Met_Dipeptidase"/>
</dbReference>
<keyword evidence="2" id="KW-0479">Metal-binding</keyword>
<dbReference type="GO" id="GO:0006508">
    <property type="term" value="P:proteolysis"/>
    <property type="evidence" value="ECO:0007669"/>
    <property type="project" value="UniProtKB-KW"/>
</dbReference>
<dbReference type="Gene3D" id="3.40.630.10">
    <property type="entry name" value="Zn peptidases"/>
    <property type="match status" value="1"/>
</dbReference>
<dbReference type="GO" id="GO:0016805">
    <property type="term" value="F:dipeptidase activity"/>
    <property type="evidence" value="ECO:0007669"/>
    <property type="project" value="UniProtKB-KW"/>
</dbReference>
<evidence type="ECO:0000313" key="5">
    <source>
        <dbReference type="EMBL" id="HJA98608.1"/>
    </source>
</evidence>
<proteinExistence type="predicted"/>
<accession>A0A9D2IEG7</accession>
<organism evidence="5 6">
    <name type="scientific">Candidatus Alistipes avicola</name>
    <dbReference type="NCBI Taxonomy" id="2838432"/>
    <lineage>
        <taxon>Bacteria</taxon>
        <taxon>Pseudomonadati</taxon>
        <taxon>Bacteroidota</taxon>
        <taxon>Bacteroidia</taxon>
        <taxon>Bacteroidales</taxon>
        <taxon>Rikenellaceae</taxon>
        <taxon>Alistipes</taxon>
    </lineage>
</organism>
<keyword evidence="1" id="KW-0645">Protease</keyword>
<dbReference type="CDD" id="cd05680">
    <property type="entry name" value="M20_dipept_like"/>
    <property type="match status" value="1"/>
</dbReference>
<evidence type="ECO:0000313" key="6">
    <source>
        <dbReference type="Proteomes" id="UP000824259"/>
    </source>
</evidence>
<keyword evidence="3 5" id="KW-0378">Hydrolase</keyword>
<dbReference type="NCBIfam" id="NF006579">
    <property type="entry name" value="PRK09104.1"/>
    <property type="match status" value="1"/>
</dbReference>
<dbReference type="NCBIfam" id="NF005914">
    <property type="entry name" value="PRK07907.1"/>
    <property type="match status" value="1"/>
</dbReference>
<evidence type="ECO:0000259" key="4">
    <source>
        <dbReference type="Pfam" id="PF07687"/>
    </source>
</evidence>
<dbReference type="PANTHER" id="PTHR43270:SF12">
    <property type="entry name" value="SUCCINYL-DIAMINOPIMELATE DESUCCINYLASE"/>
    <property type="match status" value="1"/>
</dbReference>
<evidence type="ECO:0000256" key="2">
    <source>
        <dbReference type="ARBA" id="ARBA00022723"/>
    </source>
</evidence>
<reference evidence="5" key="1">
    <citation type="journal article" date="2021" name="PeerJ">
        <title>Extensive microbial diversity within the chicken gut microbiome revealed by metagenomics and culture.</title>
        <authorList>
            <person name="Gilroy R."/>
            <person name="Ravi A."/>
            <person name="Getino M."/>
            <person name="Pursley I."/>
            <person name="Horton D.L."/>
            <person name="Alikhan N.F."/>
            <person name="Baker D."/>
            <person name="Gharbi K."/>
            <person name="Hall N."/>
            <person name="Watson M."/>
            <person name="Adriaenssens E.M."/>
            <person name="Foster-Nyarko E."/>
            <person name="Jarju S."/>
            <person name="Secka A."/>
            <person name="Antonio M."/>
            <person name="Oren A."/>
            <person name="Chaudhuri R.R."/>
            <person name="La Ragione R."/>
            <person name="Hildebrand F."/>
            <person name="Pallen M.J."/>
        </authorList>
    </citation>
    <scope>NUCLEOTIDE SEQUENCE</scope>
    <source>
        <strain evidence="5">CHK169-11906</strain>
    </source>
</reference>
<dbReference type="Pfam" id="PF07687">
    <property type="entry name" value="M20_dimer"/>
    <property type="match status" value="1"/>
</dbReference>
<dbReference type="SUPFAM" id="SSF53187">
    <property type="entry name" value="Zn-dependent exopeptidases"/>
    <property type="match status" value="1"/>
</dbReference>
<name>A0A9D2IEG7_9BACT</name>
<feature type="domain" description="Peptidase M20 dimerisation" evidence="4">
    <location>
        <begin position="195"/>
        <end position="353"/>
    </location>
</feature>
<dbReference type="InterPro" id="IPR011650">
    <property type="entry name" value="Peptidase_M20_dimer"/>
</dbReference>
<dbReference type="EMBL" id="DWYR01000009">
    <property type="protein sequence ID" value="HJA98608.1"/>
    <property type="molecule type" value="Genomic_DNA"/>
</dbReference>
<comment type="caution">
    <text evidence="5">The sequence shown here is derived from an EMBL/GenBank/DDBJ whole genome shotgun (WGS) entry which is preliminary data.</text>
</comment>
<keyword evidence="5" id="KW-0224">Dipeptidase</keyword>
<dbReference type="EC" id="3.4.13.-" evidence="5"/>